<evidence type="ECO:0000256" key="8">
    <source>
        <dbReference type="ARBA" id="ARBA00022840"/>
    </source>
</evidence>
<keyword evidence="5 11" id="KW-0808">Transferase</keyword>
<feature type="domain" description="Cytidyltransferase-like" evidence="12">
    <location>
        <begin position="4"/>
        <end position="182"/>
    </location>
</feature>
<dbReference type="PANTHER" id="PTHR39321:SF3">
    <property type="entry name" value="PHOSPHOPANTETHEINE ADENYLYLTRANSFERASE"/>
    <property type="match status" value="1"/>
</dbReference>
<protein>
    <recommendedName>
        <fullName evidence="11">Probable nicotinate-nucleotide adenylyltransferase</fullName>
        <ecNumber evidence="11">2.7.7.18</ecNumber>
    </recommendedName>
    <alternativeName>
        <fullName evidence="11">Deamido-NAD(+) diphosphorylase</fullName>
    </alternativeName>
    <alternativeName>
        <fullName evidence="11">Deamido-NAD(+) pyrophosphorylase</fullName>
    </alternativeName>
    <alternativeName>
        <fullName evidence="11">Nicotinate mononucleotide adenylyltransferase</fullName>
        <shortName evidence="11">NaMN adenylyltransferase</shortName>
    </alternativeName>
</protein>
<evidence type="ECO:0000313" key="13">
    <source>
        <dbReference type="EMBL" id="USF87796.1"/>
    </source>
</evidence>
<keyword evidence="8 11" id="KW-0067">ATP-binding</keyword>
<comment type="pathway">
    <text evidence="2 11">Cofactor biosynthesis; NAD(+) biosynthesis; deamido-NAD(+) from nicotinate D-ribonucleotide: step 1/1.</text>
</comment>
<dbReference type="InterPro" id="IPR005248">
    <property type="entry name" value="NadD/NMNAT"/>
</dbReference>
<keyword evidence="6 11" id="KW-0548">Nucleotidyltransferase</keyword>
<evidence type="ECO:0000256" key="4">
    <source>
        <dbReference type="ARBA" id="ARBA00022642"/>
    </source>
</evidence>
<dbReference type="RefSeq" id="WP_005961383.1">
    <property type="nucleotide sequence ID" value="NZ_CP090569.1"/>
</dbReference>
<keyword evidence="9 11" id="KW-0520">NAD</keyword>
<gene>
    <name evidence="11 13" type="primary">nadD</name>
    <name evidence="13" type="ORF">L0Y14_00685</name>
</gene>
<evidence type="ECO:0000256" key="2">
    <source>
        <dbReference type="ARBA" id="ARBA00005019"/>
    </source>
</evidence>
<dbReference type="GO" id="GO:0004515">
    <property type="term" value="F:nicotinate-nucleotide adenylyltransferase activity"/>
    <property type="evidence" value="ECO:0007669"/>
    <property type="project" value="UniProtKB-UniRule"/>
</dbReference>
<dbReference type="Proteomes" id="UP001056649">
    <property type="component" value="Chromosome"/>
</dbReference>
<dbReference type="CDD" id="cd02165">
    <property type="entry name" value="NMNAT"/>
    <property type="match status" value="1"/>
</dbReference>
<evidence type="ECO:0000256" key="7">
    <source>
        <dbReference type="ARBA" id="ARBA00022741"/>
    </source>
</evidence>
<evidence type="ECO:0000256" key="5">
    <source>
        <dbReference type="ARBA" id="ARBA00022679"/>
    </source>
</evidence>
<evidence type="ECO:0000256" key="10">
    <source>
        <dbReference type="ARBA" id="ARBA00048721"/>
    </source>
</evidence>
<organism evidence="13 14">
    <name type="scientific">Candidatus Endoriftia persephonae</name>
    <dbReference type="NCBI Taxonomy" id="393765"/>
    <lineage>
        <taxon>Bacteria</taxon>
        <taxon>Pseudomonadati</taxon>
        <taxon>Pseudomonadota</taxon>
        <taxon>Gammaproteobacteria</taxon>
        <taxon>Chromatiales</taxon>
        <taxon>Sedimenticolaceae</taxon>
        <taxon>Candidatus Endoriftia</taxon>
    </lineage>
</organism>
<comment type="similarity">
    <text evidence="3 11">Belongs to the NadD family.</text>
</comment>
<keyword evidence="4 11" id="KW-0662">Pyridine nucleotide biosynthesis</keyword>
<accession>A0A9J6ZYG5</accession>
<dbReference type="Pfam" id="PF01467">
    <property type="entry name" value="CTP_transf_like"/>
    <property type="match status" value="1"/>
</dbReference>
<evidence type="ECO:0000259" key="12">
    <source>
        <dbReference type="Pfam" id="PF01467"/>
    </source>
</evidence>
<evidence type="ECO:0000256" key="9">
    <source>
        <dbReference type="ARBA" id="ARBA00023027"/>
    </source>
</evidence>
<proteinExistence type="inferred from homology"/>
<dbReference type="InterPro" id="IPR004821">
    <property type="entry name" value="Cyt_trans-like"/>
</dbReference>
<evidence type="ECO:0000313" key="14">
    <source>
        <dbReference type="Proteomes" id="UP001056649"/>
    </source>
</evidence>
<name>A0A9J6ZYG5_9GAMM</name>
<evidence type="ECO:0000256" key="6">
    <source>
        <dbReference type="ARBA" id="ARBA00022695"/>
    </source>
</evidence>
<dbReference type="NCBIfam" id="NF000839">
    <property type="entry name" value="PRK00071.1-1"/>
    <property type="match status" value="1"/>
</dbReference>
<dbReference type="NCBIfam" id="NF000840">
    <property type="entry name" value="PRK00071.1-3"/>
    <property type="match status" value="1"/>
</dbReference>
<comment type="catalytic activity">
    <reaction evidence="10 11">
        <text>nicotinate beta-D-ribonucleotide + ATP + H(+) = deamido-NAD(+) + diphosphate</text>
        <dbReference type="Rhea" id="RHEA:22860"/>
        <dbReference type="ChEBI" id="CHEBI:15378"/>
        <dbReference type="ChEBI" id="CHEBI:30616"/>
        <dbReference type="ChEBI" id="CHEBI:33019"/>
        <dbReference type="ChEBI" id="CHEBI:57502"/>
        <dbReference type="ChEBI" id="CHEBI:58437"/>
        <dbReference type="EC" id="2.7.7.18"/>
    </reaction>
</comment>
<keyword evidence="7 11" id="KW-0547">Nucleotide-binding</keyword>
<dbReference type="AlphaFoldDB" id="A0A9J6ZYG5"/>
<dbReference type="GO" id="GO:0009435">
    <property type="term" value="P:NAD+ biosynthetic process"/>
    <property type="evidence" value="ECO:0007669"/>
    <property type="project" value="UniProtKB-UniRule"/>
</dbReference>
<dbReference type="GO" id="GO:0005524">
    <property type="term" value="F:ATP binding"/>
    <property type="evidence" value="ECO:0007669"/>
    <property type="project" value="UniProtKB-KW"/>
</dbReference>
<dbReference type="InterPro" id="IPR014729">
    <property type="entry name" value="Rossmann-like_a/b/a_fold"/>
</dbReference>
<evidence type="ECO:0000256" key="3">
    <source>
        <dbReference type="ARBA" id="ARBA00009014"/>
    </source>
</evidence>
<sequence length="210" mass="23012">MIGILGGTFDPIHYGHLRTALDVQQALGLDELRFIPLANAVHRDQPEVPAALRLAMLEAAIAGEPGFVADDRELQRGGRSYTLDTLLSLRGELGDELPICLLLGSDAFNGFLSWHLPELVAELAHLVVMTRPGQALPEDPALQAFLSSRLVDEPEALRRSPGGTVIRLPVTQLEISSTGIRHLIGAGESPRFLLPDEVLRLIERHQIYRN</sequence>
<dbReference type="NCBIfam" id="TIGR00482">
    <property type="entry name" value="nicotinate (nicotinamide) nucleotide adenylyltransferase"/>
    <property type="match status" value="1"/>
</dbReference>
<evidence type="ECO:0000256" key="11">
    <source>
        <dbReference type="HAMAP-Rule" id="MF_00244"/>
    </source>
</evidence>
<comment type="function">
    <text evidence="1 11">Catalyzes the reversible adenylation of nicotinate mononucleotide (NaMN) to nicotinic acid adenine dinucleotide (NaAD).</text>
</comment>
<dbReference type="Gene3D" id="3.40.50.620">
    <property type="entry name" value="HUPs"/>
    <property type="match status" value="1"/>
</dbReference>
<dbReference type="KEGG" id="eps:L0Y14_00685"/>
<dbReference type="PANTHER" id="PTHR39321">
    <property type="entry name" value="NICOTINATE-NUCLEOTIDE ADENYLYLTRANSFERASE-RELATED"/>
    <property type="match status" value="1"/>
</dbReference>
<dbReference type="HAMAP" id="MF_00244">
    <property type="entry name" value="NaMN_adenylyltr"/>
    <property type="match status" value="1"/>
</dbReference>
<dbReference type="EMBL" id="CP090569">
    <property type="protein sequence ID" value="USF87796.1"/>
    <property type="molecule type" value="Genomic_DNA"/>
</dbReference>
<dbReference type="EC" id="2.7.7.18" evidence="11"/>
<keyword evidence="14" id="KW-1185">Reference proteome</keyword>
<dbReference type="SUPFAM" id="SSF52374">
    <property type="entry name" value="Nucleotidylyl transferase"/>
    <property type="match status" value="1"/>
</dbReference>
<evidence type="ECO:0000256" key="1">
    <source>
        <dbReference type="ARBA" id="ARBA00002324"/>
    </source>
</evidence>
<reference evidence="13" key="1">
    <citation type="journal article" date="2022" name="Mol. Ecol. Resour.">
        <title>The complete and closed genome of the facultative generalist Candidatus Endoriftia persephone from deep-sea hydrothermal vents.</title>
        <authorList>
            <person name="de Oliveira A.L."/>
            <person name="Srivastava A."/>
            <person name="Espada-Hinojosa S."/>
            <person name="Bright M."/>
        </authorList>
    </citation>
    <scope>NUCLEOTIDE SEQUENCE</scope>
    <source>
        <strain evidence="13">Tica-EPR-9o50.N</strain>
    </source>
</reference>